<sequence length="459" mass="53230">MLFNSYQFIFIFLPLVLITYHVLVKLKLNNLSKVFLVVSSLFFYSFMNIKNLIIILISLGFNFTLYKIMKKYHNKYLLILGVIFNVFYLGVFKYTNFLVDNVNLIFHLDIIIKKIIFPLGISFFTFEQICFLVDTYKKKELNYNLIDYSLFITFFPHLVAGPIVSHAEIIPQVENQSNFNMENFIKGLTLFSIGLFKKVMVADYLGGKVNTIFGDLNSVTMPLAWVGALSYTMQIFLDFSAYSEMAMGIGLMFNIELPFNFLSPYKSSNIKEFWNRWHITLGRFLTNYIYIPLGGNRKGFLRTLINMFIVFLISGIWHGAGYTFIIWGVLHGFAIIIHRIWTKLGFKMSKILGCFLTFNFVNIVWIFFRSKDLESSFIMIGKLFDYSTMYNMGSLKLVGGLPYIIILLVVIILVFTLKNSKVILTSFNNYKYIGLLTGALLCVCLLSLDKVSQFIYFNF</sequence>
<evidence type="ECO:0000256" key="2">
    <source>
        <dbReference type="ARBA" id="ARBA00010323"/>
    </source>
</evidence>
<dbReference type="Proteomes" id="UP000198619">
    <property type="component" value="Unassembled WGS sequence"/>
</dbReference>
<keyword evidence="6 10" id="KW-1133">Transmembrane helix</keyword>
<evidence type="ECO:0000256" key="10">
    <source>
        <dbReference type="SAM" id="Phobius"/>
    </source>
</evidence>
<name>A0A1I0VYY3_9CLOT</name>
<dbReference type="Pfam" id="PF03062">
    <property type="entry name" value="MBOAT"/>
    <property type="match status" value="1"/>
</dbReference>
<dbReference type="AlphaFoldDB" id="A0A1I0VYY3"/>
<keyword evidence="4 9" id="KW-0808">Transferase</keyword>
<dbReference type="EMBL" id="FOKI01000003">
    <property type="protein sequence ID" value="SFA81093.1"/>
    <property type="molecule type" value="Genomic_DNA"/>
</dbReference>
<evidence type="ECO:0000256" key="8">
    <source>
        <dbReference type="ARBA" id="ARBA00023315"/>
    </source>
</evidence>
<dbReference type="STRING" id="84698.SAMN04488528_1003107"/>
<keyword evidence="5 10" id="KW-0812">Transmembrane</keyword>
<feature type="transmembrane region" description="Helical" evidence="10">
    <location>
        <begin position="397"/>
        <end position="417"/>
    </location>
</feature>
<dbReference type="InterPro" id="IPR051085">
    <property type="entry name" value="MB_O-acyltransferase"/>
</dbReference>
<evidence type="ECO:0000256" key="7">
    <source>
        <dbReference type="ARBA" id="ARBA00023136"/>
    </source>
</evidence>
<evidence type="ECO:0000256" key="1">
    <source>
        <dbReference type="ARBA" id="ARBA00004651"/>
    </source>
</evidence>
<proteinExistence type="inferred from homology"/>
<dbReference type="InterPro" id="IPR028362">
    <property type="entry name" value="AlgI"/>
</dbReference>
<accession>A0A1I0VYY3</accession>
<keyword evidence="3 9" id="KW-1003">Cell membrane</keyword>
<dbReference type="OrthoDB" id="9805788at2"/>
<evidence type="ECO:0000256" key="9">
    <source>
        <dbReference type="PIRNR" id="PIRNR016636"/>
    </source>
</evidence>
<evidence type="ECO:0000256" key="4">
    <source>
        <dbReference type="ARBA" id="ARBA00022679"/>
    </source>
</evidence>
<dbReference type="InterPro" id="IPR024194">
    <property type="entry name" value="Ac/AlaTfrase_AlgI/DltB"/>
</dbReference>
<organism evidence="11 12">
    <name type="scientific">Clostridium frigidicarnis</name>
    <dbReference type="NCBI Taxonomy" id="84698"/>
    <lineage>
        <taxon>Bacteria</taxon>
        <taxon>Bacillati</taxon>
        <taxon>Bacillota</taxon>
        <taxon>Clostridia</taxon>
        <taxon>Eubacteriales</taxon>
        <taxon>Clostridiaceae</taxon>
        <taxon>Clostridium</taxon>
    </lineage>
</organism>
<evidence type="ECO:0000313" key="12">
    <source>
        <dbReference type="Proteomes" id="UP000198619"/>
    </source>
</evidence>
<dbReference type="PIRSF" id="PIRSF016636">
    <property type="entry name" value="AlgI_DltB"/>
    <property type="match status" value="1"/>
</dbReference>
<dbReference type="PANTHER" id="PTHR13285:SF23">
    <property type="entry name" value="TEICHOIC ACID D-ALANYLTRANSFERASE"/>
    <property type="match status" value="1"/>
</dbReference>
<dbReference type="InterPro" id="IPR004299">
    <property type="entry name" value="MBOAT_fam"/>
</dbReference>
<feature type="transmembrane region" description="Helical" evidence="10">
    <location>
        <begin position="348"/>
        <end position="368"/>
    </location>
</feature>
<dbReference type="GO" id="GO:0005886">
    <property type="term" value="C:plasma membrane"/>
    <property type="evidence" value="ECO:0007669"/>
    <property type="project" value="UniProtKB-SubCell"/>
</dbReference>
<keyword evidence="12" id="KW-1185">Reference proteome</keyword>
<feature type="transmembrane region" description="Helical" evidence="10">
    <location>
        <begin position="429"/>
        <end position="448"/>
    </location>
</feature>
<feature type="transmembrane region" description="Helical" evidence="10">
    <location>
        <begin position="30"/>
        <end position="46"/>
    </location>
</feature>
<comment type="similarity">
    <text evidence="2 9">Belongs to the membrane-bound acyltransferase family.</text>
</comment>
<evidence type="ECO:0000256" key="3">
    <source>
        <dbReference type="ARBA" id="ARBA00022475"/>
    </source>
</evidence>
<protein>
    <submittedName>
        <fullName evidence="11">D-alanyl-lipoteichoic acid acyltransferase DltB, MBOAT superfamily</fullName>
    </submittedName>
</protein>
<dbReference type="PIRSF" id="PIRSF500217">
    <property type="entry name" value="AlgI"/>
    <property type="match status" value="1"/>
</dbReference>
<keyword evidence="7 9" id="KW-0472">Membrane</keyword>
<dbReference type="GO" id="GO:0016746">
    <property type="term" value="F:acyltransferase activity"/>
    <property type="evidence" value="ECO:0007669"/>
    <property type="project" value="UniProtKB-KW"/>
</dbReference>
<evidence type="ECO:0000313" key="11">
    <source>
        <dbReference type="EMBL" id="SFA81093.1"/>
    </source>
</evidence>
<keyword evidence="8 9" id="KW-0012">Acyltransferase</keyword>
<gene>
    <name evidence="11" type="ORF">SAMN04488528_1003107</name>
</gene>
<feature type="transmembrane region" description="Helical" evidence="10">
    <location>
        <begin position="6"/>
        <end position="23"/>
    </location>
</feature>
<dbReference type="GO" id="GO:0042121">
    <property type="term" value="P:alginic acid biosynthetic process"/>
    <property type="evidence" value="ECO:0007669"/>
    <property type="project" value="InterPro"/>
</dbReference>
<dbReference type="PANTHER" id="PTHR13285">
    <property type="entry name" value="ACYLTRANSFERASE"/>
    <property type="match status" value="1"/>
</dbReference>
<reference evidence="11 12" key="1">
    <citation type="submission" date="2016-10" db="EMBL/GenBank/DDBJ databases">
        <authorList>
            <person name="de Groot N.N."/>
        </authorList>
    </citation>
    <scope>NUCLEOTIDE SEQUENCE [LARGE SCALE GENOMIC DNA]</scope>
    <source>
        <strain evidence="11 12">DSM 12271</strain>
    </source>
</reference>
<evidence type="ECO:0000256" key="5">
    <source>
        <dbReference type="ARBA" id="ARBA00022692"/>
    </source>
</evidence>
<comment type="subcellular location">
    <subcellularLocation>
        <location evidence="1">Cell membrane</location>
        <topology evidence="1">Multi-pass membrane protein</topology>
    </subcellularLocation>
</comment>
<feature type="transmembrane region" description="Helical" evidence="10">
    <location>
        <begin position="76"/>
        <end position="95"/>
    </location>
</feature>
<evidence type="ECO:0000256" key="6">
    <source>
        <dbReference type="ARBA" id="ARBA00022989"/>
    </source>
</evidence>